<feature type="compositionally biased region" description="Basic and acidic residues" evidence="1">
    <location>
        <begin position="131"/>
        <end position="143"/>
    </location>
</feature>
<evidence type="ECO:0000313" key="3">
    <source>
        <dbReference type="Proteomes" id="UP001295423"/>
    </source>
</evidence>
<keyword evidence="3" id="KW-1185">Reference proteome</keyword>
<evidence type="ECO:0008006" key="4">
    <source>
        <dbReference type="Google" id="ProtNLM"/>
    </source>
</evidence>
<dbReference type="InterPro" id="IPR011009">
    <property type="entry name" value="Kinase-like_dom_sf"/>
</dbReference>
<dbReference type="Proteomes" id="UP001295423">
    <property type="component" value="Unassembled WGS sequence"/>
</dbReference>
<gene>
    <name evidence="2" type="ORF">CYCCA115_LOCUS11739</name>
</gene>
<organism evidence="2 3">
    <name type="scientific">Cylindrotheca closterium</name>
    <dbReference type="NCBI Taxonomy" id="2856"/>
    <lineage>
        <taxon>Eukaryota</taxon>
        <taxon>Sar</taxon>
        <taxon>Stramenopiles</taxon>
        <taxon>Ochrophyta</taxon>
        <taxon>Bacillariophyta</taxon>
        <taxon>Bacillariophyceae</taxon>
        <taxon>Bacillariophycidae</taxon>
        <taxon>Bacillariales</taxon>
        <taxon>Bacillariaceae</taxon>
        <taxon>Cylindrotheca</taxon>
    </lineage>
</organism>
<name>A0AAD2FPQ3_9STRA</name>
<feature type="region of interest" description="Disordered" evidence="1">
    <location>
        <begin position="101"/>
        <end position="143"/>
    </location>
</feature>
<proteinExistence type="predicted"/>
<dbReference type="AlphaFoldDB" id="A0AAD2FPQ3"/>
<comment type="caution">
    <text evidence="2">The sequence shown here is derived from an EMBL/GenBank/DDBJ whole genome shotgun (WGS) entry which is preliminary data.</text>
</comment>
<evidence type="ECO:0000313" key="2">
    <source>
        <dbReference type="EMBL" id="CAJ1948691.1"/>
    </source>
</evidence>
<sequence length="295" mass="33499">MLHFPFVIGNGLKAILYVVHFQQRPQEKKTVQNNATNDTEGKIPKVSSVGASEYNLGNDKDRTELFFALCVLLHNIKETFKKERDKISNYQNLCSGKQPEFENASFSRKRGQSSSRDTTSRKSSATKKRKSEANEENKKRNEDLAAQAASCNGLFRGIEFPWLRTIVDEEDSLTIKYQEKSPYYFHGMDVSTGRKCFLKVWREDEEGFVDARTEMRFLKQAQNHNVAVARAITDEVIPVSVNGFKFAVLVTEYIKSSLVSSVDELVDFSLSLMGVVNELHEKAGILHCDIKPNNL</sequence>
<dbReference type="SUPFAM" id="SSF56112">
    <property type="entry name" value="Protein kinase-like (PK-like)"/>
    <property type="match status" value="1"/>
</dbReference>
<dbReference type="Gene3D" id="1.10.510.10">
    <property type="entry name" value="Transferase(Phosphotransferase) domain 1"/>
    <property type="match status" value="1"/>
</dbReference>
<evidence type="ECO:0000256" key="1">
    <source>
        <dbReference type="SAM" id="MobiDB-lite"/>
    </source>
</evidence>
<reference evidence="2" key="1">
    <citation type="submission" date="2023-08" db="EMBL/GenBank/DDBJ databases">
        <authorList>
            <person name="Audoor S."/>
            <person name="Bilcke G."/>
        </authorList>
    </citation>
    <scope>NUCLEOTIDE SEQUENCE</scope>
</reference>
<feature type="compositionally biased region" description="Low complexity" evidence="1">
    <location>
        <begin position="113"/>
        <end position="123"/>
    </location>
</feature>
<accession>A0AAD2FPQ3</accession>
<protein>
    <recommendedName>
        <fullName evidence="4">Protein kinase domain-containing protein</fullName>
    </recommendedName>
</protein>
<dbReference type="EMBL" id="CAKOGP040001750">
    <property type="protein sequence ID" value="CAJ1948691.1"/>
    <property type="molecule type" value="Genomic_DNA"/>
</dbReference>